<organism evidence="1 2">
    <name type="scientific">Pannus brasiliensis CCIBt3594</name>
    <dbReference type="NCBI Taxonomy" id="1427578"/>
    <lineage>
        <taxon>Bacteria</taxon>
        <taxon>Bacillati</taxon>
        <taxon>Cyanobacteriota</taxon>
        <taxon>Cyanophyceae</taxon>
        <taxon>Oscillatoriophycideae</taxon>
        <taxon>Chroococcales</taxon>
        <taxon>Microcystaceae</taxon>
        <taxon>Pannus</taxon>
    </lineage>
</organism>
<evidence type="ECO:0000313" key="1">
    <source>
        <dbReference type="EMBL" id="MEG3436720.1"/>
    </source>
</evidence>
<comment type="caution">
    <text evidence="1">The sequence shown here is derived from an EMBL/GenBank/DDBJ whole genome shotgun (WGS) entry which is preliminary data.</text>
</comment>
<dbReference type="EMBL" id="JBAFSM010000009">
    <property type="protein sequence ID" value="MEG3436720.1"/>
    <property type="molecule type" value="Genomic_DNA"/>
</dbReference>
<dbReference type="AlphaFoldDB" id="A0AAW9QNH0"/>
<evidence type="ECO:0000313" key="2">
    <source>
        <dbReference type="Proteomes" id="UP001328733"/>
    </source>
</evidence>
<name>A0AAW9QNH0_9CHRO</name>
<sequence length="275" mass="32650">MTMTLAIERFPHFWQDLTTRLTYKYFQYRIDTPDDPYRILFRPTPYKVVFILSHMRSGSSLLTHLLVSNPEIIGYGETHLEYTDERDFKALLFKLYWRFRDLNMNHTYLLDKVLHDQKFIQSDFLRSDRIRTVFLLREPKRTLASILDIKPHQNEEQALEYYIHRLSTLENYAKLINSKEKSLFVTYDQVVNRSSSVFESLQNHLQTRVGFSEEYKVLKTTGTRGIGDSSENIKAGRIIKQTRKLDIPISDRVLDRARSAFDRCHDTLSDYCQCI</sequence>
<proteinExistence type="predicted"/>
<protein>
    <recommendedName>
        <fullName evidence="3">Sulfotransferase family protein</fullName>
    </recommendedName>
</protein>
<dbReference type="SUPFAM" id="SSF52540">
    <property type="entry name" value="P-loop containing nucleoside triphosphate hydrolases"/>
    <property type="match status" value="1"/>
</dbReference>
<dbReference type="Gene3D" id="3.40.50.300">
    <property type="entry name" value="P-loop containing nucleotide triphosphate hydrolases"/>
    <property type="match status" value="1"/>
</dbReference>
<accession>A0AAW9QNH0</accession>
<reference evidence="1 2" key="1">
    <citation type="submission" date="2024-01" db="EMBL/GenBank/DDBJ databases">
        <title>Genomic insights into the taxonomy and metabolism of the cyanobacterium Pannus brasiliensis CCIBt3594.</title>
        <authorList>
            <person name="Machado M."/>
            <person name="Botero N.B."/>
            <person name="Andreote A.P.D."/>
            <person name="Feitosa A.M.T."/>
            <person name="Popin R."/>
            <person name="Sivonen K."/>
            <person name="Fiore M.F."/>
        </authorList>
    </citation>
    <scope>NUCLEOTIDE SEQUENCE [LARGE SCALE GENOMIC DNA]</scope>
    <source>
        <strain evidence="1 2">CCIBt3594</strain>
    </source>
</reference>
<evidence type="ECO:0008006" key="3">
    <source>
        <dbReference type="Google" id="ProtNLM"/>
    </source>
</evidence>
<dbReference type="InterPro" id="IPR027417">
    <property type="entry name" value="P-loop_NTPase"/>
</dbReference>
<gene>
    <name evidence="1" type="ORF">V0288_06270</name>
</gene>
<keyword evidence="2" id="KW-1185">Reference proteome</keyword>
<dbReference type="Proteomes" id="UP001328733">
    <property type="component" value="Unassembled WGS sequence"/>
</dbReference>